<reference evidence="1 3" key="1">
    <citation type="submission" date="2020-06" db="EMBL/GenBank/DDBJ databases">
        <title>Anoxygenic phototrophic Chloroflexota member uses a Type I reaction center.</title>
        <authorList>
            <person name="Tsuji J.M."/>
            <person name="Shaw N.A."/>
            <person name="Nagashima S."/>
            <person name="Venkiteswaran J."/>
            <person name="Schiff S.L."/>
            <person name="Hanada S."/>
            <person name="Tank M."/>
            <person name="Neufeld J.D."/>
        </authorList>
    </citation>
    <scope>NUCLEOTIDE SEQUENCE [LARGE SCALE GENOMIC DNA]</scope>
    <source>
        <strain evidence="1">L227-S17</strain>
    </source>
</reference>
<proteinExistence type="predicted"/>
<evidence type="ECO:0000313" key="3">
    <source>
        <dbReference type="Proteomes" id="UP000521676"/>
    </source>
</evidence>
<evidence type="ECO:0000313" key="4">
    <source>
        <dbReference type="Proteomes" id="UP001431572"/>
    </source>
</evidence>
<protein>
    <submittedName>
        <fullName evidence="1">Uncharacterized protein</fullName>
    </submittedName>
</protein>
<dbReference type="Proteomes" id="UP000521676">
    <property type="component" value="Unassembled WGS sequence"/>
</dbReference>
<dbReference type="AlphaFoldDB" id="A0A8T7M3N3"/>
<reference evidence="2" key="2">
    <citation type="journal article" date="2024" name="Nature">
        <title>Anoxygenic phototroph of the Chloroflexota uses a type I reaction centre.</title>
        <authorList>
            <person name="Tsuji J.M."/>
            <person name="Shaw N.A."/>
            <person name="Nagashima S."/>
            <person name="Venkiteswaran J.J."/>
            <person name="Schiff S.L."/>
            <person name="Watanabe T."/>
            <person name="Fukui M."/>
            <person name="Hanada S."/>
            <person name="Tank M."/>
            <person name="Neufeld J.D."/>
        </authorList>
    </citation>
    <scope>NUCLEOTIDE SEQUENCE</scope>
    <source>
        <strain evidence="2">L227-S17</strain>
    </source>
</reference>
<sequence length="76" mass="8525">MGNKREHMSNQYFVSYLANPQEDATVAASLPFHLVVTIQPTGDVVSDILTELEKLHINQRLTLISFQAIRAQQGDN</sequence>
<keyword evidence="4" id="KW-1185">Reference proteome</keyword>
<gene>
    <name evidence="1" type="ORF">HXX08_11350</name>
    <name evidence="2" type="ORF">OZ401_001612</name>
</gene>
<dbReference type="EMBL" id="JACATZ010000001">
    <property type="protein sequence ID" value="NWJ46465.1"/>
    <property type="molecule type" value="Genomic_DNA"/>
</dbReference>
<dbReference type="Proteomes" id="UP001431572">
    <property type="component" value="Chromosome 1"/>
</dbReference>
<dbReference type="EMBL" id="CP128399">
    <property type="protein sequence ID" value="WJW65833.1"/>
    <property type="molecule type" value="Genomic_DNA"/>
</dbReference>
<name>A0A8T7M3N3_9CHLR</name>
<organism evidence="1 3">
    <name type="scientific">Candidatus Chlorohelix allophototropha</name>
    <dbReference type="NCBI Taxonomy" id="3003348"/>
    <lineage>
        <taxon>Bacteria</taxon>
        <taxon>Bacillati</taxon>
        <taxon>Chloroflexota</taxon>
        <taxon>Chloroflexia</taxon>
        <taxon>Candidatus Chloroheliales</taxon>
        <taxon>Candidatus Chloroheliaceae</taxon>
        <taxon>Candidatus Chlorohelix</taxon>
    </lineage>
</organism>
<evidence type="ECO:0000313" key="2">
    <source>
        <dbReference type="EMBL" id="WJW65833.1"/>
    </source>
</evidence>
<evidence type="ECO:0000313" key="1">
    <source>
        <dbReference type="EMBL" id="NWJ46465.1"/>
    </source>
</evidence>
<dbReference type="RefSeq" id="WP_341467718.1">
    <property type="nucleotide sequence ID" value="NZ_CP128399.1"/>
</dbReference>
<accession>A0A8T7M3N3</accession>